<feature type="non-terminal residue" evidence="2">
    <location>
        <position position="199"/>
    </location>
</feature>
<proteinExistence type="predicted"/>
<dbReference type="EMBL" id="UINC01070057">
    <property type="protein sequence ID" value="SVC03903.1"/>
    <property type="molecule type" value="Genomic_DNA"/>
</dbReference>
<evidence type="ECO:0000313" key="2">
    <source>
        <dbReference type="EMBL" id="SVC03903.1"/>
    </source>
</evidence>
<reference evidence="2" key="1">
    <citation type="submission" date="2018-05" db="EMBL/GenBank/DDBJ databases">
        <authorList>
            <person name="Lanie J.A."/>
            <person name="Ng W.-L."/>
            <person name="Kazmierczak K.M."/>
            <person name="Andrzejewski T.M."/>
            <person name="Davidsen T.M."/>
            <person name="Wayne K.J."/>
            <person name="Tettelin H."/>
            <person name="Glass J.I."/>
            <person name="Rusch D."/>
            <person name="Podicherti R."/>
            <person name="Tsui H.-C.T."/>
            <person name="Winkler M.E."/>
        </authorList>
    </citation>
    <scope>NUCLEOTIDE SEQUENCE</scope>
</reference>
<protein>
    <recommendedName>
        <fullName evidence="1">DUF2341 domain-containing protein</fullName>
    </recommendedName>
</protein>
<feature type="domain" description="DUF2341" evidence="1">
    <location>
        <begin position="76"/>
        <end position="146"/>
    </location>
</feature>
<organism evidence="2">
    <name type="scientific">marine metagenome</name>
    <dbReference type="NCBI Taxonomy" id="408172"/>
    <lineage>
        <taxon>unclassified sequences</taxon>
        <taxon>metagenomes</taxon>
        <taxon>ecological metagenomes</taxon>
    </lineage>
</organism>
<gene>
    <name evidence="2" type="ORF">METZ01_LOCUS256757</name>
</gene>
<evidence type="ECO:0000259" key="1">
    <source>
        <dbReference type="Pfam" id="PF10102"/>
    </source>
</evidence>
<dbReference type="Pfam" id="PF10102">
    <property type="entry name" value="DUF2341"/>
    <property type="match status" value="1"/>
</dbReference>
<dbReference type="AlphaFoldDB" id="A0A382IYG7"/>
<dbReference type="InterPro" id="IPR018765">
    <property type="entry name" value="DUF2341"/>
</dbReference>
<sequence>MTGTFYLLRLIFFLVFAGFLSQVSAQYGDWKHSGSMYIVTDSAGANLPASAVEKNFPLLIRLNKDYFDFSQAKPRGEDVRFSSNGKPLAYQIERWDAEGGNADVWVRIPTIKGNDQQAIKMHWGKEKVSGESNGEQVFLTTEGFAGVWHLGDNLEDATSNNLDGVNRPDKPTTNTTGIIGDAQEFGVNKILDIRLTDVY</sequence>
<name>A0A382IYG7_9ZZZZ</name>
<accession>A0A382IYG7</accession>